<gene>
    <name evidence="9" type="primary">xerC</name>
    <name evidence="12" type="ORF">ENS56_03290</name>
</gene>
<comment type="function">
    <text evidence="9">Site-specific tyrosine recombinase, which acts by catalyzing the cutting and rejoining of the recombining DNA molecules. The XerC-XerD complex is essential to convert dimers of the bacterial chromosome into monomers to permit their segregation at cell division. It also contributes to the segregational stability of plasmids.</text>
</comment>
<keyword evidence="3 9" id="KW-0132">Cell division</keyword>
<name>A0A832DFA0_9BACT</name>
<dbReference type="InterPro" id="IPR011010">
    <property type="entry name" value="DNA_brk_join_enz"/>
</dbReference>
<feature type="active site" evidence="9">
    <location>
        <position position="241"/>
    </location>
</feature>
<dbReference type="PANTHER" id="PTHR30349">
    <property type="entry name" value="PHAGE INTEGRASE-RELATED"/>
    <property type="match status" value="1"/>
</dbReference>
<dbReference type="InterPro" id="IPR050090">
    <property type="entry name" value="Tyrosine_recombinase_XerCD"/>
</dbReference>
<dbReference type="InterPro" id="IPR010998">
    <property type="entry name" value="Integrase_recombinase_N"/>
</dbReference>
<feature type="domain" description="Tyr recombinase" evidence="10">
    <location>
        <begin position="110"/>
        <end position="289"/>
    </location>
</feature>
<keyword evidence="5 9" id="KW-0229">DNA integration</keyword>
<feature type="active site" evidence="9">
    <location>
        <position position="174"/>
    </location>
</feature>
<dbReference type="GO" id="GO:0007059">
    <property type="term" value="P:chromosome segregation"/>
    <property type="evidence" value="ECO:0007669"/>
    <property type="project" value="UniProtKB-UniRule"/>
</dbReference>
<keyword evidence="7 9" id="KW-0233">DNA recombination</keyword>
<dbReference type="Pfam" id="PF00589">
    <property type="entry name" value="Phage_integrase"/>
    <property type="match status" value="1"/>
</dbReference>
<dbReference type="GO" id="GO:0003677">
    <property type="term" value="F:DNA binding"/>
    <property type="evidence" value="ECO:0007669"/>
    <property type="project" value="UniProtKB-UniRule"/>
</dbReference>
<evidence type="ECO:0000256" key="5">
    <source>
        <dbReference type="ARBA" id="ARBA00022908"/>
    </source>
</evidence>
<protein>
    <recommendedName>
        <fullName evidence="9">Tyrosine recombinase XerC</fullName>
    </recommendedName>
</protein>
<dbReference type="AlphaFoldDB" id="A0A832DFA0"/>
<dbReference type="EMBL" id="DSVI01000004">
    <property type="protein sequence ID" value="HGT47038.1"/>
    <property type="molecule type" value="Genomic_DNA"/>
</dbReference>
<keyword evidence="8 9" id="KW-0131">Cell cycle</keyword>
<proteinExistence type="inferred from homology"/>
<comment type="subunit">
    <text evidence="9">Forms a cyclic heterotetrameric complex composed of two molecules of XerC and two molecules of XerD.</text>
</comment>
<feature type="active site" evidence="9">
    <location>
        <position position="244"/>
    </location>
</feature>
<evidence type="ECO:0000256" key="9">
    <source>
        <dbReference type="HAMAP-Rule" id="MF_01808"/>
    </source>
</evidence>
<dbReference type="Pfam" id="PF02899">
    <property type="entry name" value="Phage_int_SAM_1"/>
    <property type="match status" value="1"/>
</dbReference>
<dbReference type="Gene3D" id="1.10.150.130">
    <property type="match status" value="1"/>
</dbReference>
<sequence length="295" mass="33919">MAVKISQVIEQFLSQISNIRRYSDNTIKAYRNDLSEFKIFCEENGKENIEDVSEKFLKKYLFNLVQKDLDKTSISRKLSAIRSLFKFSFTNEFIETNPASAISNPKTIRKLPSVVDVNSLEQLIDKNNSTISTNIFEKIILELLYGCALRVSELCNLRYKDVDLEGSTIRILGKGNKLRIVPLGSKSLELLNSYLNEFPVKSQNDYLIRTEKDEKIYPRLVYRIVNRNLSKVTDVKNKSPHTLRHSAATHMLDNGADLRVVKEILGHENLSTTQIYTHVSIERLKATYKKSHPKS</sequence>
<comment type="similarity">
    <text evidence="9">Belongs to the 'phage' integrase family. XerC subfamily.</text>
</comment>
<keyword evidence="2 9" id="KW-0963">Cytoplasm</keyword>
<dbReference type="PANTHER" id="PTHR30349:SF41">
    <property type="entry name" value="INTEGRASE_RECOMBINASE PROTEIN MJ0367-RELATED"/>
    <property type="match status" value="1"/>
</dbReference>
<comment type="subcellular location">
    <subcellularLocation>
        <location evidence="1 9">Cytoplasm</location>
    </subcellularLocation>
</comment>
<dbReference type="CDD" id="cd00798">
    <property type="entry name" value="INT_XerDC_C"/>
    <property type="match status" value="1"/>
</dbReference>
<evidence type="ECO:0000259" key="11">
    <source>
        <dbReference type="PROSITE" id="PS51900"/>
    </source>
</evidence>
<evidence type="ECO:0000256" key="3">
    <source>
        <dbReference type="ARBA" id="ARBA00022618"/>
    </source>
</evidence>
<evidence type="ECO:0000259" key="10">
    <source>
        <dbReference type="PROSITE" id="PS51898"/>
    </source>
</evidence>
<dbReference type="PROSITE" id="PS51898">
    <property type="entry name" value="TYR_RECOMBINASE"/>
    <property type="match status" value="1"/>
</dbReference>
<dbReference type="InterPro" id="IPR004107">
    <property type="entry name" value="Integrase_SAM-like_N"/>
</dbReference>
<keyword evidence="4 9" id="KW-0159">Chromosome partition</keyword>
<evidence type="ECO:0000256" key="6">
    <source>
        <dbReference type="ARBA" id="ARBA00023125"/>
    </source>
</evidence>
<feature type="active site" evidence="9">
    <location>
        <position position="150"/>
    </location>
</feature>
<feature type="domain" description="Core-binding (CB)" evidence="11">
    <location>
        <begin position="3"/>
        <end position="89"/>
    </location>
</feature>
<dbReference type="InterPro" id="IPR002104">
    <property type="entry name" value="Integrase_catalytic"/>
</dbReference>
<dbReference type="GO" id="GO:0051301">
    <property type="term" value="P:cell division"/>
    <property type="evidence" value="ECO:0007669"/>
    <property type="project" value="UniProtKB-KW"/>
</dbReference>
<dbReference type="SUPFAM" id="SSF56349">
    <property type="entry name" value="DNA breaking-rejoining enzymes"/>
    <property type="match status" value="1"/>
</dbReference>
<dbReference type="InterPro" id="IPR023009">
    <property type="entry name" value="Tyrosine_recombinase_XerC/XerD"/>
</dbReference>
<dbReference type="InterPro" id="IPR044068">
    <property type="entry name" value="CB"/>
</dbReference>
<evidence type="ECO:0000256" key="4">
    <source>
        <dbReference type="ARBA" id="ARBA00022829"/>
    </source>
</evidence>
<dbReference type="GO" id="GO:0006313">
    <property type="term" value="P:DNA transposition"/>
    <property type="evidence" value="ECO:0007669"/>
    <property type="project" value="UniProtKB-UniRule"/>
</dbReference>
<feature type="active site" description="O-(3'-phospho-DNA)-tyrosine intermediate" evidence="9">
    <location>
        <position position="276"/>
    </location>
</feature>
<dbReference type="GO" id="GO:0005737">
    <property type="term" value="C:cytoplasm"/>
    <property type="evidence" value="ECO:0007669"/>
    <property type="project" value="UniProtKB-SubCell"/>
</dbReference>
<evidence type="ECO:0000256" key="1">
    <source>
        <dbReference type="ARBA" id="ARBA00004496"/>
    </source>
</evidence>
<dbReference type="Gene3D" id="1.10.443.10">
    <property type="entry name" value="Intergrase catalytic core"/>
    <property type="match status" value="1"/>
</dbReference>
<dbReference type="HAMAP" id="MF_01808">
    <property type="entry name" value="Recomb_XerC_XerD"/>
    <property type="match status" value="1"/>
</dbReference>
<evidence type="ECO:0000256" key="2">
    <source>
        <dbReference type="ARBA" id="ARBA00022490"/>
    </source>
</evidence>
<feature type="active site" evidence="9">
    <location>
        <position position="267"/>
    </location>
</feature>
<dbReference type="PROSITE" id="PS51900">
    <property type="entry name" value="CB"/>
    <property type="match status" value="1"/>
</dbReference>
<reference evidence="12" key="1">
    <citation type="journal article" date="2020" name="mSystems">
        <title>Genome- and Community-Level Interaction Insights into Carbon Utilization and Element Cycling Functions of Hydrothermarchaeota in Hydrothermal Sediment.</title>
        <authorList>
            <person name="Zhou Z."/>
            <person name="Liu Y."/>
            <person name="Xu W."/>
            <person name="Pan J."/>
            <person name="Luo Z.H."/>
            <person name="Li M."/>
        </authorList>
    </citation>
    <scope>NUCLEOTIDE SEQUENCE [LARGE SCALE GENOMIC DNA]</scope>
    <source>
        <strain evidence="12">SpSt-500</strain>
    </source>
</reference>
<dbReference type="GO" id="GO:0009037">
    <property type="term" value="F:tyrosine-based site-specific recombinase activity"/>
    <property type="evidence" value="ECO:0007669"/>
    <property type="project" value="UniProtKB-UniRule"/>
</dbReference>
<keyword evidence="6 9" id="KW-0238">DNA-binding</keyword>
<evidence type="ECO:0000256" key="7">
    <source>
        <dbReference type="ARBA" id="ARBA00023172"/>
    </source>
</evidence>
<accession>A0A832DFA0</accession>
<dbReference type="InterPro" id="IPR013762">
    <property type="entry name" value="Integrase-like_cat_sf"/>
</dbReference>
<evidence type="ECO:0000256" key="8">
    <source>
        <dbReference type="ARBA" id="ARBA00023306"/>
    </source>
</evidence>
<comment type="caution">
    <text evidence="12">The sequence shown here is derived from an EMBL/GenBank/DDBJ whole genome shotgun (WGS) entry which is preliminary data.</text>
</comment>
<evidence type="ECO:0000313" key="12">
    <source>
        <dbReference type="EMBL" id="HGT47038.1"/>
    </source>
</evidence>
<organism evidence="12">
    <name type="scientific">Ignavibacterium album</name>
    <dbReference type="NCBI Taxonomy" id="591197"/>
    <lineage>
        <taxon>Bacteria</taxon>
        <taxon>Pseudomonadati</taxon>
        <taxon>Ignavibacteriota</taxon>
        <taxon>Ignavibacteria</taxon>
        <taxon>Ignavibacteriales</taxon>
        <taxon>Ignavibacteriaceae</taxon>
        <taxon>Ignavibacterium</taxon>
    </lineage>
</organism>